<evidence type="ECO:0000256" key="1">
    <source>
        <dbReference type="SAM" id="Phobius"/>
    </source>
</evidence>
<reference evidence="2" key="1">
    <citation type="submission" date="2022-08" db="EMBL/GenBank/DDBJ databases">
        <authorList>
            <person name="Somphong A."/>
            <person name="Phongsopitanun W."/>
        </authorList>
    </citation>
    <scope>NUCLEOTIDE SEQUENCE</scope>
    <source>
        <strain evidence="2">LP05-1</strain>
    </source>
</reference>
<organism evidence="2 3">
    <name type="scientific">Streptomyces pyxinae</name>
    <dbReference type="NCBI Taxonomy" id="2970734"/>
    <lineage>
        <taxon>Bacteria</taxon>
        <taxon>Bacillati</taxon>
        <taxon>Actinomycetota</taxon>
        <taxon>Actinomycetes</taxon>
        <taxon>Kitasatosporales</taxon>
        <taxon>Streptomycetaceae</taxon>
        <taxon>Streptomyces</taxon>
    </lineage>
</organism>
<keyword evidence="1" id="KW-1133">Transmembrane helix</keyword>
<comment type="caution">
    <text evidence="2">The sequence shown here is derived from an EMBL/GenBank/DDBJ whole genome shotgun (WGS) entry which is preliminary data.</text>
</comment>
<dbReference type="RefSeq" id="WP_258789120.1">
    <property type="nucleotide sequence ID" value="NZ_JANUGQ010000017.1"/>
</dbReference>
<gene>
    <name evidence="2" type="ORF">NX801_19745</name>
</gene>
<sequence length="214" mass="21668">MKTRRTWRGSAPRPSDSRAARVRGALAAGAGALRGRNGWALGAVAVLVLGVVAAVLIAGRGGESGPPDPRARQYKEFDACLLTDEKGIAEGAPGAPVWAGMQRASLETRARVTYVPVVGEQSVKNAGPFLNGLLQRDCELVLAAGRAPVAAVTAAAGDHPDLRFVVVPPAGSTGSTDPAAKGGTAKNVTAVAPGAGVPDEVAERLRRAVKAAGL</sequence>
<keyword evidence="1" id="KW-0472">Membrane</keyword>
<keyword evidence="3" id="KW-1185">Reference proteome</keyword>
<evidence type="ECO:0000313" key="3">
    <source>
        <dbReference type="Proteomes" id="UP001431313"/>
    </source>
</evidence>
<evidence type="ECO:0000313" key="2">
    <source>
        <dbReference type="EMBL" id="MCS0637855.1"/>
    </source>
</evidence>
<dbReference type="EMBL" id="JANUGQ010000017">
    <property type="protein sequence ID" value="MCS0637855.1"/>
    <property type="molecule type" value="Genomic_DNA"/>
</dbReference>
<dbReference type="Proteomes" id="UP001431313">
    <property type="component" value="Unassembled WGS sequence"/>
</dbReference>
<name>A0ABT2CKB0_9ACTN</name>
<feature type="transmembrane region" description="Helical" evidence="1">
    <location>
        <begin position="39"/>
        <end position="59"/>
    </location>
</feature>
<protein>
    <submittedName>
        <fullName evidence="2">BMP family ABC transporter substrate-binding protein</fullName>
    </submittedName>
</protein>
<keyword evidence="1" id="KW-0812">Transmembrane</keyword>
<accession>A0ABT2CKB0</accession>
<dbReference type="Gene3D" id="3.40.50.2300">
    <property type="match status" value="1"/>
</dbReference>
<proteinExistence type="predicted"/>